<evidence type="ECO:0000313" key="2">
    <source>
        <dbReference type="EMBL" id="BBX02897.1"/>
    </source>
</evidence>
<dbReference type="Pfam" id="PF09995">
    <property type="entry name" value="MPAB_Lcp_cat"/>
    <property type="match status" value="1"/>
</dbReference>
<feature type="domain" description="ER-bound oxygenase mpaB/mpaB'/Rubber oxygenase catalytic" evidence="1">
    <location>
        <begin position="109"/>
        <end position="313"/>
    </location>
</feature>
<protein>
    <recommendedName>
        <fullName evidence="1">ER-bound oxygenase mpaB/mpaB'/Rubber oxygenase catalytic domain-containing protein</fullName>
    </recommendedName>
</protein>
<name>A0AAD1M6J8_9MYCO</name>
<dbReference type="KEGG" id="mmor:MMOR_38330"/>
<dbReference type="PANTHER" id="PTHR37539">
    <property type="entry name" value="SECRETED PROTEIN-RELATED"/>
    <property type="match status" value="1"/>
</dbReference>
<keyword evidence="3" id="KW-1185">Reference proteome</keyword>
<dbReference type="InterPro" id="IPR018713">
    <property type="entry name" value="MPAB/Lcp_cat_dom"/>
</dbReference>
<evidence type="ECO:0000259" key="1">
    <source>
        <dbReference type="Pfam" id="PF09995"/>
    </source>
</evidence>
<dbReference type="InterPro" id="IPR037473">
    <property type="entry name" value="Lcp-like"/>
</dbReference>
<evidence type="ECO:0000313" key="3">
    <source>
        <dbReference type="Proteomes" id="UP000466681"/>
    </source>
</evidence>
<proteinExistence type="predicted"/>
<dbReference type="Proteomes" id="UP000466681">
    <property type="component" value="Chromosome"/>
</dbReference>
<dbReference type="PANTHER" id="PTHR37539:SF1">
    <property type="entry name" value="ER-BOUND OXYGENASE MPAB_MPAB'_RUBBER OXYGENASE CATALYTIC DOMAIN-CONTAINING PROTEIN"/>
    <property type="match status" value="1"/>
</dbReference>
<dbReference type="EMBL" id="AP022560">
    <property type="protein sequence ID" value="BBX02897.1"/>
    <property type="molecule type" value="Genomic_DNA"/>
</dbReference>
<sequence length="369" mass="41770">MRGVGDEVADEPVRELLARGGLDEINALMSTLIRVRQPVPAELPNELEAYLGRTLALPDWADPAKIERGQVLFEEWWPQITLCLFCGSLPASYAAANGVAVLDRTAELERRTTRKRRITETGLFLVDACYVGGLGEDGAGLRTIQKVRLMHAAVRQLIKSRAQQDPRVWNFDTHGEPINQEDLAGTRLVFAAAVVEFLPRLGFRMSPDDVDAYLHLWNVIGHLMGVDDELLVHDRDDAFALADAIRVRQYSRSDPGIRMTKALLEFLYEITPGRLDHAFYPALIRHLITDEVADMLCVPSSSLVDDLGRLTRLVDWLLVHVFRRPDRVPRVARKISRQVLRQMLREQHRGERPPFAIPDQLAKKWNLGV</sequence>
<organism evidence="2 3">
    <name type="scientific">Mycolicibacterium moriokaense</name>
    <dbReference type="NCBI Taxonomy" id="39691"/>
    <lineage>
        <taxon>Bacteria</taxon>
        <taxon>Bacillati</taxon>
        <taxon>Actinomycetota</taxon>
        <taxon>Actinomycetes</taxon>
        <taxon>Mycobacteriales</taxon>
        <taxon>Mycobacteriaceae</taxon>
        <taxon>Mycolicibacterium</taxon>
    </lineage>
</organism>
<dbReference type="AlphaFoldDB" id="A0AAD1M6J8"/>
<gene>
    <name evidence="2" type="ORF">MMOR_38330</name>
</gene>
<dbReference type="GO" id="GO:0016491">
    <property type="term" value="F:oxidoreductase activity"/>
    <property type="evidence" value="ECO:0007669"/>
    <property type="project" value="InterPro"/>
</dbReference>
<reference evidence="2 3" key="1">
    <citation type="journal article" date="2019" name="Emerg. Microbes Infect.">
        <title>Comprehensive subspecies identification of 175 nontuberculous mycobacteria species based on 7547 genomic profiles.</title>
        <authorList>
            <person name="Matsumoto Y."/>
            <person name="Kinjo T."/>
            <person name="Motooka D."/>
            <person name="Nabeya D."/>
            <person name="Jung N."/>
            <person name="Uechi K."/>
            <person name="Horii T."/>
            <person name="Iida T."/>
            <person name="Fujita J."/>
            <person name="Nakamura S."/>
        </authorList>
    </citation>
    <scope>NUCLEOTIDE SEQUENCE [LARGE SCALE GENOMIC DNA]</scope>
    <source>
        <strain evidence="2 3">JCM 6375</strain>
    </source>
</reference>
<dbReference type="RefSeq" id="WP_165761849.1">
    <property type="nucleotide sequence ID" value="NZ_MVIB01000003.1"/>
</dbReference>
<accession>A0AAD1M6J8</accession>